<evidence type="ECO:0000256" key="1">
    <source>
        <dbReference type="ARBA" id="ARBA00001913"/>
    </source>
</evidence>
<evidence type="ECO:0000256" key="8">
    <source>
        <dbReference type="PIRSR" id="PIRSR001024-1"/>
    </source>
</evidence>
<evidence type="ECO:0000256" key="11">
    <source>
        <dbReference type="PIRSR" id="PIRSR001024-5"/>
    </source>
</evidence>
<feature type="disulfide bond" evidence="10">
    <location>
        <begin position="267"/>
        <end position="311"/>
    </location>
</feature>
<feature type="site" description="Transition state stabilizer" evidence="9">
    <location>
        <position position="325"/>
    </location>
</feature>
<feature type="binding site" evidence="11">
    <location>
        <position position="231"/>
    </location>
    <ligand>
        <name>substrate</name>
    </ligand>
</feature>
<keyword evidence="3" id="KW-0479">Metal-binding</keyword>
<keyword evidence="6" id="KW-0119">Carbohydrate metabolism</keyword>
<feature type="binding site" evidence="11">
    <location>
        <position position="261"/>
    </location>
    <ligand>
        <name>substrate</name>
    </ligand>
</feature>
<evidence type="ECO:0000256" key="5">
    <source>
        <dbReference type="ARBA" id="ARBA00022837"/>
    </source>
</evidence>
<dbReference type="KEGG" id="som:SOMG_02901"/>
<name>A0AAE9WCE2_9SCHI</name>
<feature type="signal peptide" evidence="12">
    <location>
        <begin position="1"/>
        <end position="24"/>
    </location>
</feature>
<keyword evidence="12" id="KW-0732">Signal</keyword>
<dbReference type="PIRSF" id="PIRSF001024">
    <property type="entry name" value="Alph-amyl_fung"/>
    <property type="match status" value="1"/>
</dbReference>
<dbReference type="Gene3D" id="3.20.20.80">
    <property type="entry name" value="Glycosidases"/>
    <property type="match status" value="1"/>
</dbReference>
<evidence type="ECO:0000256" key="3">
    <source>
        <dbReference type="ARBA" id="ARBA00022723"/>
    </source>
</evidence>
<dbReference type="CDD" id="cd11319">
    <property type="entry name" value="AmyAc_euk_AmyA"/>
    <property type="match status" value="1"/>
</dbReference>
<dbReference type="SUPFAM" id="SSF51011">
    <property type="entry name" value="Glycosyl hydrolase domain"/>
    <property type="match status" value="1"/>
</dbReference>
<dbReference type="RefSeq" id="XP_056037513.1">
    <property type="nucleotide sequence ID" value="XM_056181692.1"/>
</dbReference>
<keyword evidence="5" id="KW-0106">Calcium</keyword>
<evidence type="ECO:0000313" key="14">
    <source>
        <dbReference type="EMBL" id="WBW73270.1"/>
    </source>
</evidence>
<proteinExistence type="inferred from homology"/>
<evidence type="ECO:0000313" key="15">
    <source>
        <dbReference type="Proteomes" id="UP001212411"/>
    </source>
</evidence>
<dbReference type="SMART" id="SM00642">
    <property type="entry name" value="Aamy"/>
    <property type="match status" value="1"/>
</dbReference>
<feature type="domain" description="Glycosyl hydrolase family 13 catalytic" evidence="13">
    <location>
        <begin position="38"/>
        <end position="397"/>
    </location>
</feature>
<dbReference type="GO" id="GO:0009986">
    <property type="term" value="C:cell surface"/>
    <property type="evidence" value="ECO:0007669"/>
    <property type="project" value="UniProtKB-ARBA"/>
</dbReference>
<evidence type="ECO:0000256" key="7">
    <source>
        <dbReference type="ARBA" id="ARBA00023295"/>
    </source>
</evidence>
<dbReference type="AlphaFoldDB" id="A0AAE9WCE2"/>
<dbReference type="EMBL" id="CP115612">
    <property type="protein sequence ID" value="WBW73270.1"/>
    <property type="molecule type" value="Genomic_DNA"/>
</dbReference>
<organism evidence="14 15">
    <name type="scientific">Schizosaccharomyces osmophilus</name>
    <dbReference type="NCBI Taxonomy" id="2545709"/>
    <lineage>
        <taxon>Eukaryota</taxon>
        <taxon>Fungi</taxon>
        <taxon>Dikarya</taxon>
        <taxon>Ascomycota</taxon>
        <taxon>Taphrinomycotina</taxon>
        <taxon>Schizosaccharomycetes</taxon>
        <taxon>Schizosaccharomycetales</taxon>
        <taxon>Schizosaccharomycetaceae</taxon>
        <taxon>Schizosaccharomyces</taxon>
    </lineage>
</organism>
<reference evidence="14 15" key="1">
    <citation type="journal article" date="2023" name="G3 (Bethesda)">
        <title>A high-quality reference genome for the fission yeast Schizosaccharomyces osmophilus.</title>
        <authorList>
            <person name="Jia G.S."/>
            <person name="Zhang W.C."/>
            <person name="Liang Y."/>
            <person name="Liu X.H."/>
            <person name="Rhind N."/>
            <person name="Pidoux A."/>
            <person name="Brysch-Herzberg M."/>
            <person name="Du L.L."/>
        </authorList>
    </citation>
    <scope>NUCLEOTIDE SEQUENCE [LARGE SCALE GENOMIC DNA]</scope>
    <source>
        <strain evidence="14 15">CBS 15793</strain>
    </source>
</reference>
<evidence type="ECO:0000256" key="4">
    <source>
        <dbReference type="ARBA" id="ARBA00022801"/>
    </source>
</evidence>
<evidence type="ECO:0000259" key="13">
    <source>
        <dbReference type="SMART" id="SM00642"/>
    </source>
</evidence>
<comment type="similarity">
    <text evidence="2">Belongs to the glycosyl hydrolase 13 family.</text>
</comment>
<dbReference type="FunFam" id="3.20.20.80:FF:000120">
    <property type="entry name" value="Alpha-amylase A"/>
    <property type="match status" value="1"/>
</dbReference>
<evidence type="ECO:0000256" key="10">
    <source>
        <dbReference type="PIRSR" id="PIRSR001024-4"/>
    </source>
</evidence>
<accession>A0AAE9WCE2</accession>
<feature type="binding site" evidence="11">
    <location>
        <position position="109"/>
    </location>
    <ligand>
        <name>substrate</name>
    </ligand>
</feature>
<keyword evidence="7" id="KW-0326">Glycosidase</keyword>
<feature type="chain" id="PRO_5042269503" evidence="12">
    <location>
        <begin position="25"/>
        <end position="582"/>
    </location>
</feature>
<feature type="binding site" evidence="11">
    <location>
        <position position="325"/>
    </location>
    <ligand>
        <name>substrate</name>
    </ligand>
</feature>
<evidence type="ECO:0000256" key="12">
    <source>
        <dbReference type="SAM" id="SignalP"/>
    </source>
</evidence>
<evidence type="ECO:0000256" key="2">
    <source>
        <dbReference type="ARBA" id="ARBA00008061"/>
    </source>
</evidence>
<dbReference type="InterPro" id="IPR013777">
    <property type="entry name" value="A-amylase-like"/>
</dbReference>
<dbReference type="InterPro" id="IPR017853">
    <property type="entry name" value="GH"/>
</dbReference>
<dbReference type="SUPFAM" id="SSF51445">
    <property type="entry name" value="(Trans)glycosidases"/>
    <property type="match status" value="1"/>
</dbReference>
<dbReference type="Proteomes" id="UP001212411">
    <property type="component" value="Chromosome 2"/>
</dbReference>
<evidence type="ECO:0000256" key="9">
    <source>
        <dbReference type="PIRSR" id="PIRSR001024-2"/>
    </source>
</evidence>
<dbReference type="Gene3D" id="2.60.40.1180">
    <property type="entry name" value="Golgi alpha-mannosidase II"/>
    <property type="match status" value="1"/>
</dbReference>
<dbReference type="Pfam" id="PF00128">
    <property type="entry name" value="Alpha-amylase"/>
    <property type="match status" value="1"/>
</dbReference>
<gene>
    <name evidence="14" type="primary">aah2</name>
    <name evidence="14" type="ORF">SOMG_02901</name>
</gene>
<evidence type="ECO:0000256" key="6">
    <source>
        <dbReference type="ARBA" id="ARBA00023277"/>
    </source>
</evidence>
<feature type="binding site" evidence="11">
    <location>
        <position position="372"/>
    </location>
    <ligand>
        <name>substrate</name>
    </ligand>
</feature>
<dbReference type="GO" id="GO:0005509">
    <property type="term" value="F:calcium ion binding"/>
    <property type="evidence" value="ECO:0007669"/>
    <property type="project" value="InterPro"/>
</dbReference>
<feature type="active site" description="Nucleophile" evidence="8">
    <location>
        <position position="233"/>
    </location>
</feature>
<keyword evidence="15" id="KW-1185">Reference proteome</keyword>
<feature type="disulfide bond" evidence="10">
    <location>
        <begin position="176"/>
        <end position="191"/>
    </location>
</feature>
<sequence>MDVLLVKFFILCFFSISLFQLSQAGHSVDEWKERSIYQVITDRFSLNKDAHERLPCDPARFMYCGGTWNGIRDHLDYIQDMGFDAIWISPIFENEEGNKIDGWSYHGYWTKNLYGLNHHYGTKEDFKNLVEELHRRDMWILLDIAINSMALNGPLENITFDGVVPFNDESYFHPFCWVDYELNDVEIVQNCWLGDDNLVLADLDTENPVIVEILQKWLRNVVEEYDIDGIRFDATKHAPVEFWSKMAEAAGVFTIGEYFTGSPSEACDYQNAGLDSFLNFPLYWPMTWAFNNTGLQCEALATVINQIHSQCRDVNALGTFIGNHDLPRIAHNNTDQARVMNAISFVMMWDGIPIIYYGTEQNFNTFHDPFNREALWLSKFDTGNVYYKLIGALNRFRKSVQKKDPEYVNTQSTILKVQLHYMVIQKHKVISVLGNWGVHSQEGLTILFIPMDAHPGDVYYDVISDKTYKVDQQGKLSVEIFFGFPVILYPQTQGEIHIPEFTPTLLPETTFIPSITITTHYVEPTYDVPFGYDMRDHPGGQRFWNSIVSQKSSSPESTSAPGKVLPILLSFFTLLLPIFVLA</sequence>
<dbReference type="InterPro" id="IPR006047">
    <property type="entry name" value="GH13_cat_dom"/>
</dbReference>
<dbReference type="PANTHER" id="PTHR10357">
    <property type="entry name" value="ALPHA-AMYLASE FAMILY MEMBER"/>
    <property type="match status" value="1"/>
</dbReference>
<keyword evidence="10" id="KW-1015">Disulfide bond</keyword>
<protein>
    <submittedName>
        <fullName evidence="14">Alpha-amylase-like protein Aah2</fullName>
    </submittedName>
</protein>
<dbReference type="GO" id="GO:0005975">
    <property type="term" value="P:carbohydrate metabolic process"/>
    <property type="evidence" value="ECO:0007669"/>
    <property type="project" value="InterPro"/>
</dbReference>
<dbReference type="InterPro" id="IPR013780">
    <property type="entry name" value="Glyco_hydro_b"/>
</dbReference>
<comment type="cofactor">
    <cofactor evidence="1">
        <name>Ca(2+)</name>
        <dbReference type="ChEBI" id="CHEBI:29108"/>
    </cofactor>
</comment>
<feature type="disulfide bond" evidence="10">
    <location>
        <begin position="56"/>
        <end position="64"/>
    </location>
</feature>
<feature type="active site" description="Proton donor" evidence="8">
    <location>
        <position position="257"/>
    </location>
</feature>
<dbReference type="PANTHER" id="PTHR10357:SF227">
    <property type="entry name" value="ALPHA-AMYLASE 2"/>
    <property type="match status" value="1"/>
</dbReference>
<dbReference type="GeneID" id="80876381"/>
<keyword evidence="4" id="KW-0378">Hydrolase</keyword>
<dbReference type="GO" id="GO:0004556">
    <property type="term" value="F:alpha-amylase activity"/>
    <property type="evidence" value="ECO:0007669"/>
    <property type="project" value="InterPro"/>
</dbReference>